<dbReference type="AlphaFoldDB" id="A0AAD4JZK8"/>
<keyword evidence="5" id="KW-0716">Sensory transduction</keyword>
<keyword evidence="6 14" id="KW-0812">Transmembrane</keyword>
<evidence type="ECO:0000259" key="16">
    <source>
        <dbReference type="Pfam" id="PF24576"/>
    </source>
</evidence>
<dbReference type="GO" id="GO:0030425">
    <property type="term" value="C:dendrite"/>
    <property type="evidence" value="ECO:0007669"/>
    <property type="project" value="UniProtKB-SubCell"/>
</dbReference>
<accession>A0AAD4JZK8</accession>
<dbReference type="GO" id="GO:0004984">
    <property type="term" value="F:olfactory receptor activity"/>
    <property type="evidence" value="ECO:0007669"/>
    <property type="project" value="UniProtKB-ARBA"/>
</dbReference>
<dbReference type="GO" id="GO:0015276">
    <property type="term" value="F:ligand-gated monoatomic ion channel activity"/>
    <property type="evidence" value="ECO:0007669"/>
    <property type="project" value="InterPro"/>
</dbReference>
<dbReference type="PANTHER" id="PTHR42643">
    <property type="entry name" value="IONOTROPIC RECEPTOR 20A-RELATED"/>
    <property type="match status" value="1"/>
</dbReference>
<evidence type="ECO:0000256" key="8">
    <source>
        <dbReference type="ARBA" id="ARBA00022989"/>
    </source>
</evidence>
<feature type="domain" description="Ionotropic receptor 75a N-terminal" evidence="16">
    <location>
        <begin position="15"/>
        <end position="164"/>
    </location>
</feature>
<organism evidence="17 18">
    <name type="scientific">Drosophila rubida</name>
    <dbReference type="NCBI Taxonomy" id="30044"/>
    <lineage>
        <taxon>Eukaryota</taxon>
        <taxon>Metazoa</taxon>
        <taxon>Ecdysozoa</taxon>
        <taxon>Arthropoda</taxon>
        <taxon>Hexapoda</taxon>
        <taxon>Insecta</taxon>
        <taxon>Pterygota</taxon>
        <taxon>Neoptera</taxon>
        <taxon>Endopterygota</taxon>
        <taxon>Diptera</taxon>
        <taxon>Brachycera</taxon>
        <taxon>Muscomorpha</taxon>
        <taxon>Ephydroidea</taxon>
        <taxon>Drosophilidae</taxon>
        <taxon>Drosophila</taxon>
    </lineage>
</organism>
<comment type="caution">
    <text evidence="17">The sequence shown here is derived from an EMBL/GenBank/DDBJ whole genome shotgun (WGS) entry which is preliminary data.</text>
</comment>
<dbReference type="GO" id="GO:0005886">
    <property type="term" value="C:plasma membrane"/>
    <property type="evidence" value="ECO:0007669"/>
    <property type="project" value="UniProtKB-SubCell"/>
</dbReference>
<evidence type="ECO:0000256" key="9">
    <source>
        <dbReference type="ARBA" id="ARBA00023136"/>
    </source>
</evidence>
<evidence type="ECO:0000313" key="17">
    <source>
        <dbReference type="EMBL" id="KAH8370200.1"/>
    </source>
</evidence>
<dbReference type="InterPro" id="IPR057074">
    <property type="entry name" value="IR75A_N"/>
</dbReference>
<dbReference type="Pfam" id="PF24576">
    <property type="entry name" value="IR75A_N"/>
    <property type="match status" value="1"/>
</dbReference>
<evidence type="ECO:0000256" key="7">
    <source>
        <dbReference type="ARBA" id="ARBA00022725"/>
    </source>
</evidence>
<evidence type="ECO:0000256" key="13">
    <source>
        <dbReference type="ARBA" id="ARBA00072222"/>
    </source>
</evidence>
<sequence length="640" mass="73729">MQLLQLVNFVLHNLLRARISFIVIFHCWQRNETLQFATQLHHAPQLIYHQFVHLDDGNWEQLEQRYLQHLQPTLAIYVDLQCARSAALLKQASAQNLYNQHYHWLLHDSVSGFGFYEFFARFNISVDANVDYVQQQLLDEDRVSYAVYDVYSNGNHIGGQLNVTGNYVVDCDVASCVLQRYLSSLHLRSKYGQREQLRDVVLRVATVVTTRPLSWPPELLLRFLNQDNNTHIDGIARFGFHINLLLKEMLQCGCADNVQQTPRELNVFSCCSMNYSFTDRWSSSDISGGSVGAVVDQTADIASAPCLATEGRLQRLSAIIETGYFRSVCIFRTPHNAGIRGDVFLQPFSAVVWYLFGALLLLIALLLYLVFYVECRRLTSRRQLSYMPSLLSTCLISLGAACSQSSALIPRSTGGRLTYFALFLVSFIMYNYYTSVVVSSLLNSPVRSNIKTMQQLAESSLEVGLEPLSFTKSYLNYSMRPEIHLFSKRKIETQSHNSQLWLPAEKGVLRVRDQPGYVYVLEASSGYAYVEHHYTQQEICDLNEILFRPELLIYTHLHRNSTYKELIRLKLLRVLETGVYRKHRNIWARMKLHCYAQNFVITVGMEYVAPLFFMLICGYILVVLLLLLELAWQRYGRRAR</sequence>
<gene>
    <name evidence="17" type="ORF">KR093_002600</name>
</gene>
<evidence type="ECO:0000256" key="4">
    <source>
        <dbReference type="ARBA" id="ARBA00022475"/>
    </source>
</evidence>
<evidence type="ECO:0000256" key="11">
    <source>
        <dbReference type="ARBA" id="ARBA00023180"/>
    </source>
</evidence>
<feature type="transmembrane region" description="Helical" evidence="14">
    <location>
        <begin position="351"/>
        <end position="373"/>
    </location>
</feature>
<feature type="domain" description="Ionotropic glutamate receptor C-terminal" evidence="15">
    <location>
        <begin position="351"/>
        <end position="617"/>
    </location>
</feature>
<dbReference type="FunFam" id="1.10.287.70:FF:000180">
    <property type="entry name" value="Ionotropic receptor 75a"/>
    <property type="match status" value="1"/>
</dbReference>
<evidence type="ECO:0000256" key="2">
    <source>
        <dbReference type="ARBA" id="ARBA00004651"/>
    </source>
</evidence>
<keyword evidence="9 14" id="KW-0472">Membrane</keyword>
<feature type="transmembrane region" description="Helical" evidence="14">
    <location>
        <begin position="419"/>
        <end position="442"/>
    </location>
</feature>
<name>A0AAD4JZK8_9MUSC</name>
<evidence type="ECO:0000256" key="5">
    <source>
        <dbReference type="ARBA" id="ARBA00022606"/>
    </source>
</evidence>
<dbReference type="Pfam" id="PF00060">
    <property type="entry name" value="Lig_chan"/>
    <property type="match status" value="1"/>
</dbReference>
<evidence type="ECO:0000256" key="1">
    <source>
        <dbReference type="ARBA" id="ARBA00004279"/>
    </source>
</evidence>
<evidence type="ECO:0000256" key="6">
    <source>
        <dbReference type="ARBA" id="ARBA00022692"/>
    </source>
</evidence>
<evidence type="ECO:0000256" key="12">
    <source>
        <dbReference type="ARBA" id="ARBA00023273"/>
    </source>
</evidence>
<dbReference type="Proteomes" id="UP001200034">
    <property type="component" value="Unassembled WGS sequence"/>
</dbReference>
<keyword evidence="10" id="KW-0675">Receptor</keyword>
<dbReference type="InterPro" id="IPR052192">
    <property type="entry name" value="Insect_Ionotropic_Sensory_Rcpt"/>
</dbReference>
<evidence type="ECO:0000256" key="3">
    <source>
        <dbReference type="ARBA" id="ARBA00008685"/>
    </source>
</evidence>
<keyword evidence="7" id="KW-0552">Olfaction</keyword>
<evidence type="ECO:0000256" key="10">
    <source>
        <dbReference type="ARBA" id="ARBA00023170"/>
    </source>
</evidence>
<evidence type="ECO:0000256" key="14">
    <source>
        <dbReference type="SAM" id="Phobius"/>
    </source>
</evidence>
<dbReference type="EMBL" id="JAJJHW010002585">
    <property type="protein sequence ID" value="KAH8370200.1"/>
    <property type="molecule type" value="Genomic_DNA"/>
</dbReference>
<evidence type="ECO:0000259" key="15">
    <source>
        <dbReference type="Pfam" id="PF00060"/>
    </source>
</evidence>
<dbReference type="SUPFAM" id="SSF53850">
    <property type="entry name" value="Periplasmic binding protein-like II"/>
    <property type="match status" value="1"/>
</dbReference>
<comment type="similarity">
    <text evidence="3">Belongs to the glutamate-gated ion channel (TC 1.A.10.1) family.</text>
</comment>
<evidence type="ECO:0000313" key="18">
    <source>
        <dbReference type="Proteomes" id="UP001200034"/>
    </source>
</evidence>
<reference evidence="17" key="1">
    <citation type="journal article" date="2021" name="Mol. Ecol. Resour.">
        <title>Phylogenomic analyses of the genus Drosophila reveals genomic signals of climate adaptation.</title>
        <authorList>
            <person name="Li F."/>
            <person name="Rane R.V."/>
            <person name="Luria V."/>
            <person name="Xiong Z."/>
            <person name="Chen J."/>
            <person name="Li Z."/>
            <person name="Catullo R.A."/>
            <person name="Griffin P.C."/>
            <person name="Schiffer M."/>
            <person name="Pearce S."/>
            <person name="Lee S.F."/>
            <person name="McElroy K."/>
            <person name="Stocker A."/>
            <person name="Shirriffs J."/>
            <person name="Cockerell F."/>
            <person name="Coppin C."/>
            <person name="Sgro C.M."/>
            <person name="Karger A."/>
            <person name="Cain J.W."/>
            <person name="Weber J.A."/>
            <person name="Santpere G."/>
            <person name="Kirschner M.W."/>
            <person name="Hoffmann A.A."/>
            <person name="Oakeshott J.G."/>
            <person name="Zhang G."/>
        </authorList>
    </citation>
    <scope>NUCLEOTIDE SEQUENCE</scope>
    <source>
        <strain evidence="17">BGI-SZ-2011g</strain>
    </source>
</reference>
<keyword evidence="12" id="KW-0966">Cell projection</keyword>
<feature type="transmembrane region" description="Helical" evidence="14">
    <location>
        <begin position="611"/>
        <end position="632"/>
    </location>
</feature>
<proteinExistence type="inferred from homology"/>
<dbReference type="GO" id="GO:0044297">
    <property type="term" value="C:cell body"/>
    <property type="evidence" value="ECO:0007669"/>
    <property type="project" value="UniProtKB-ARBA"/>
</dbReference>
<keyword evidence="4" id="KW-1003">Cell membrane</keyword>
<keyword evidence="11" id="KW-0325">Glycoprotein</keyword>
<dbReference type="Gene3D" id="1.10.287.70">
    <property type="match status" value="1"/>
</dbReference>
<keyword evidence="18" id="KW-1185">Reference proteome</keyword>
<dbReference type="PANTHER" id="PTHR42643:SF32">
    <property type="entry name" value="IONOTROPIC RECEPTOR 31A, ISOFORM C-RELATED"/>
    <property type="match status" value="1"/>
</dbReference>
<keyword evidence="8 14" id="KW-1133">Transmembrane helix</keyword>
<comment type="subcellular location">
    <subcellularLocation>
        <location evidence="2">Cell membrane</location>
        <topology evidence="2">Multi-pass membrane protein</topology>
    </subcellularLocation>
    <subcellularLocation>
        <location evidence="1">Cell projection</location>
        <location evidence="1">Dendrite</location>
    </subcellularLocation>
</comment>
<protein>
    <recommendedName>
        <fullName evidence="13">Ionotropic receptor 75a</fullName>
    </recommendedName>
</protein>
<dbReference type="InterPro" id="IPR001320">
    <property type="entry name" value="Iontro_rcpt_C"/>
</dbReference>